<evidence type="ECO:0000313" key="1">
    <source>
        <dbReference type="EMBL" id="KKK92712.1"/>
    </source>
</evidence>
<dbReference type="GO" id="GO:0005886">
    <property type="term" value="C:plasma membrane"/>
    <property type="evidence" value="ECO:0007669"/>
    <property type="project" value="TreeGrafter"/>
</dbReference>
<dbReference type="SUPFAM" id="SSF52540">
    <property type="entry name" value="P-loop containing nucleoside triphosphate hydrolases"/>
    <property type="match status" value="1"/>
</dbReference>
<reference evidence="1" key="1">
    <citation type="journal article" date="2015" name="Nature">
        <title>Complex archaea that bridge the gap between prokaryotes and eukaryotes.</title>
        <authorList>
            <person name="Spang A."/>
            <person name="Saw J.H."/>
            <person name="Jorgensen S.L."/>
            <person name="Zaremba-Niedzwiedzka K."/>
            <person name="Martijn J."/>
            <person name="Lind A.E."/>
            <person name="van Eijk R."/>
            <person name="Schleper C."/>
            <person name="Guy L."/>
            <person name="Ettema T.J."/>
        </authorList>
    </citation>
    <scope>NUCLEOTIDE SEQUENCE</scope>
</reference>
<dbReference type="GO" id="GO:0042626">
    <property type="term" value="F:ATPase-coupled transmembrane transporter activity"/>
    <property type="evidence" value="ECO:0007669"/>
    <property type="project" value="TreeGrafter"/>
</dbReference>
<dbReference type="PANTHER" id="PTHR24222:SF76">
    <property type="entry name" value="MYCOBACTIN IMPORT ATP-BINDING_PERMEASE PROTEIN IRTB"/>
    <property type="match status" value="1"/>
</dbReference>
<dbReference type="InterPro" id="IPR027417">
    <property type="entry name" value="P-loop_NTPase"/>
</dbReference>
<sequence>VDLVSVGVGLRARELVMLLEERLIPGPGDDVDVAGLDLRRERLCFVIAQRISTVRNADQIIVLDNGKIAAMGNHESLMAESPLYADIYYSQLKPETAG</sequence>
<accession>A0A0F8ZFV9</accession>
<gene>
    <name evidence="1" type="ORF">LCGC14_2700180</name>
</gene>
<name>A0A0F8ZFV9_9ZZZZ</name>
<comment type="caution">
    <text evidence="1">The sequence shown here is derived from an EMBL/GenBank/DDBJ whole genome shotgun (WGS) entry which is preliminary data.</text>
</comment>
<feature type="non-terminal residue" evidence="1">
    <location>
        <position position="1"/>
    </location>
</feature>
<dbReference type="PANTHER" id="PTHR24222">
    <property type="entry name" value="ABC TRANSPORTER B FAMILY"/>
    <property type="match status" value="1"/>
</dbReference>
<dbReference type="InterPro" id="IPR039421">
    <property type="entry name" value="Type_1_exporter"/>
</dbReference>
<proteinExistence type="predicted"/>
<dbReference type="EMBL" id="LAZR01048094">
    <property type="protein sequence ID" value="KKK92712.1"/>
    <property type="molecule type" value="Genomic_DNA"/>
</dbReference>
<protein>
    <recommendedName>
        <fullName evidence="2">ABC transporter domain-containing protein</fullName>
    </recommendedName>
</protein>
<evidence type="ECO:0008006" key="2">
    <source>
        <dbReference type="Google" id="ProtNLM"/>
    </source>
</evidence>
<organism evidence="1">
    <name type="scientific">marine sediment metagenome</name>
    <dbReference type="NCBI Taxonomy" id="412755"/>
    <lineage>
        <taxon>unclassified sequences</taxon>
        <taxon>metagenomes</taxon>
        <taxon>ecological metagenomes</taxon>
    </lineage>
</organism>
<dbReference type="AlphaFoldDB" id="A0A0F8ZFV9"/>
<dbReference type="Gene3D" id="3.40.50.300">
    <property type="entry name" value="P-loop containing nucleotide triphosphate hydrolases"/>
    <property type="match status" value="1"/>
</dbReference>